<feature type="compositionally biased region" description="Basic and acidic residues" evidence="1">
    <location>
        <begin position="1"/>
        <end position="17"/>
    </location>
</feature>
<dbReference type="Proteomes" id="UP000249254">
    <property type="component" value="Unassembled WGS sequence"/>
</dbReference>
<keyword evidence="3" id="KW-1185">Reference proteome</keyword>
<evidence type="ECO:0000313" key="3">
    <source>
        <dbReference type="Proteomes" id="UP000249254"/>
    </source>
</evidence>
<reference evidence="3" key="1">
    <citation type="submission" date="2018-05" db="EMBL/GenBank/DDBJ databases">
        <authorList>
            <person name="Li X."/>
        </authorList>
    </citation>
    <scope>NUCLEOTIDE SEQUENCE [LARGE SCALE GENOMIC DNA]</scope>
    <source>
        <strain evidence="3">LX32</strain>
    </source>
</reference>
<dbReference type="EMBL" id="QFYQ01000001">
    <property type="protein sequence ID" value="RAK56139.1"/>
    <property type="molecule type" value="Genomic_DNA"/>
</dbReference>
<feature type="region of interest" description="Disordered" evidence="1">
    <location>
        <begin position="78"/>
        <end position="102"/>
    </location>
</feature>
<dbReference type="AlphaFoldDB" id="A0A328ANI9"/>
<dbReference type="RefSeq" id="WP_111529887.1">
    <property type="nucleotide sequence ID" value="NZ_JBHRSG010000003.1"/>
</dbReference>
<comment type="caution">
    <text evidence="2">The sequence shown here is derived from an EMBL/GenBank/DDBJ whole genome shotgun (WGS) entry which is preliminary data.</text>
</comment>
<sequence>MSKGRSDRRQPAERLAGETRSFAPRSTASGETAVTRLDPRDPTEAEAMARIRAALADPELTMEALKLVSEALDVLQAGLPRKPGGRRSGSASGDQDTGERGA</sequence>
<proteinExistence type="predicted"/>
<evidence type="ECO:0000256" key="1">
    <source>
        <dbReference type="SAM" id="MobiDB-lite"/>
    </source>
</evidence>
<gene>
    <name evidence="2" type="ORF">DJ017_17275</name>
</gene>
<evidence type="ECO:0000313" key="2">
    <source>
        <dbReference type="EMBL" id="RAK56139.1"/>
    </source>
</evidence>
<feature type="region of interest" description="Disordered" evidence="1">
    <location>
        <begin position="1"/>
        <end position="44"/>
    </location>
</feature>
<name>A0A328ANI9_9CAUL</name>
<protein>
    <submittedName>
        <fullName evidence="2">Uncharacterized protein</fullName>
    </submittedName>
</protein>
<organism evidence="2 3">
    <name type="scientific">Phenylobacterium soli</name>
    <dbReference type="NCBI Taxonomy" id="2170551"/>
    <lineage>
        <taxon>Bacteria</taxon>
        <taxon>Pseudomonadati</taxon>
        <taxon>Pseudomonadota</taxon>
        <taxon>Alphaproteobacteria</taxon>
        <taxon>Caulobacterales</taxon>
        <taxon>Caulobacteraceae</taxon>
        <taxon>Phenylobacterium</taxon>
    </lineage>
</organism>
<accession>A0A328ANI9</accession>